<dbReference type="Gene3D" id="3.90.1300.10">
    <property type="entry name" value="Amidase signature (AS) domain"/>
    <property type="match status" value="1"/>
</dbReference>
<proteinExistence type="inferred from homology"/>
<dbReference type="Proteomes" id="UP000613512">
    <property type="component" value="Unassembled WGS sequence"/>
</dbReference>
<evidence type="ECO:0000256" key="1">
    <source>
        <dbReference type="ARBA" id="ARBA00009199"/>
    </source>
</evidence>
<dbReference type="EMBL" id="BMEY01000006">
    <property type="protein sequence ID" value="GGA72349.1"/>
    <property type="molecule type" value="Genomic_DNA"/>
</dbReference>
<evidence type="ECO:0000313" key="3">
    <source>
        <dbReference type="EMBL" id="GGA72349.1"/>
    </source>
</evidence>
<accession>A0A916W775</accession>
<dbReference type="AlphaFoldDB" id="A0A916W775"/>
<dbReference type="Pfam" id="PF01425">
    <property type="entry name" value="Amidase"/>
    <property type="match status" value="1"/>
</dbReference>
<dbReference type="InterPro" id="IPR000120">
    <property type="entry name" value="Amidase"/>
</dbReference>
<dbReference type="InterPro" id="IPR036928">
    <property type="entry name" value="AS_sf"/>
</dbReference>
<dbReference type="InterPro" id="IPR023631">
    <property type="entry name" value="Amidase_dom"/>
</dbReference>
<dbReference type="PANTHER" id="PTHR11895:SF7">
    <property type="entry name" value="GLUTAMYL-TRNA(GLN) AMIDOTRANSFERASE SUBUNIT A, MITOCHONDRIAL"/>
    <property type="match status" value="1"/>
</dbReference>
<dbReference type="InterPro" id="IPR020556">
    <property type="entry name" value="Amidase_CS"/>
</dbReference>
<dbReference type="GO" id="GO:0003824">
    <property type="term" value="F:catalytic activity"/>
    <property type="evidence" value="ECO:0007669"/>
    <property type="project" value="InterPro"/>
</dbReference>
<reference evidence="3" key="1">
    <citation type="journal article" date="2014" name="Int. J. Syst. Evol. Microbiol.">
        <title>Complete genome sequence of Corynebacterium casei LMG S-19264T (=DSM 44701T), isolated from a smear-ripened cheese.</title>
        <authorList>
            <consortium name="US DOE Joint Genome Institute (JGI-PGF)"/>
            <person name="Walter F."/>
            <person name="Albersmeier A."/>
            <person name="Kalinowski J."/>
            <person name="Ruckert C."/>
        </authorList>
    </citation>
    <scope>NUCLEOTIDE SEQUENCE</scope>
    <source>
        <strain evidence="3">CGMCC 1.12408</strain>
    </source>
</reference>
<dbReference type="RefSeq" id="WP_188384069.1">
    <property type="nucleotide sequence ID" value="NZ_BMEY01000006.1"/>
</dbReference>
<dbReference type="PROSITE" id="PS00571">
    <property type="entry name" value="AMIDASES"/>
    <property type="match status" value="1"/>
</dbReference>
<comment type="caution">
    <text evidence="3">The sequence shown here is derived from an EMBL/GenBank/DDBJ whole genome shotgun (WGS) entry which is preliminary data.</text>
</comment>
<feature type="domain" description="Amidase" evidence="2">
    <location>
        <begin position="32"/>
        <end position="469"/>
    </location>
</feature>
<evidence type="ECO:0000313" key="4">
    <source>
        <dbReference type="Proteomes" id="UP000613512"/>
    </source>
</evidence>
<name>A0A916W775_9BACI</name>
<sequence length="491" mass="53872">MVFIYKNYDGLGLAELIHSKEVSIEEIREAAIQEIEKKNPALNAVIHKMYDSTPSHKDGKFAGVPILTKNISQESKGEPMTAGSKILQDYKAAYDSEFVKQVKETGVSILGQTNVPEFALMGITEPEFHGASRNPWNVDHTPGGSSGGSAAAVASGMVPIAGANDGGGSIRIPAAFCGLFGMKPTRGRTPIGPVRGRSWQGASVDHILSRTVRDSAAMLDTYTFDRANAFIAPPFEESYLTASQTPINQSLKIAFTTNSPLDTDVDRECKEAVHKTIKLLESMGHHIEEKEAPIDGKKLANSYFMMYFAEVSSTLREIEEMIGRKVKYTDVEPTTWILGLLGKAVTAEEFLISLKFWDEVAIAMENFHDDYDLYITPTTAYPPSKIGELDQTNMEKMLIRVVGGLSLGGVLKKTGFVEQVATKSLERTPFTQLANLTGQPAMTLPMHITKDGLPCGVQVMARRGREDLLYQLAGELEQSPNWIDVKKNPTY</sequence>
<reference evidence="3" key="2">
    <citation type="submission" date="2020-09" db="EMBL/GenBank/DDBJ databases">
        <authorList>
            <person name="Sun Q."/>
            <person name="Zhou Y."/>
        </authorList>
    </citation>
    <scope>NUCLEOTIDE SEQUENCE</scope>
    <source>
        <strain evidence="3">CGMCC 1.12408</strain>
    </source>
</reference>
<protein>
    <submittedName>
        <fullName evidence="3">Amidase</fullName>
    </submittedName>
</protein>
<organism evidence="3 4">
    <name type="scientific">Ornithinibacillus halotolerans</name>
    <dbReference type="NCBI Taxonomy" id="1274357"/>
    <lineage>
        <taxon>Bacteria</taxon>
        <taxon>Bacillati</taxon>
        <taxon>Bacillota</taxon>
        <taxon>Bacilli</taxon>
        <taxon>Bacillales</taxon>
        <taxon>Bacillaceae</taxon>
        <taxon>Ornithinibacillus</taxon>
    </lineage>
</organism>
<dbReference type="PANTHER" id="PTHR11895">
    <property type="entry name" value="TRANSAMIDASE"/>
    <property type="match status" value="1"/>
</dbReference>
<gene>
    <name evidence="3" type="primary">gatA</name>
    <name evidence="3" type="ORF">GCM10008025_15180</name>
</gene>
<evidence type="ECO:0000259" key="2">
    <source>
        <dbReference type="Pfam" id="PF01425"/>
    </source>
</evidence>
<keyword evidence="4" id="KW-1185">Reference proteome</keyword>
<comment type="similarity">
    <text evidence="1">Belongs to the amidase family.</text>
</comment>
<dbReference type="SUPFAM" id="SSF75304">
    <property type="entry name" value="Amidase signature (AS) enzymes"/>
    <property type="match status" value="1"/>
</dbReference>